<dbReference type="Pfam" id="PF25232">
    <property type="entry name" value="DUF7848"/>
    <property type="match status" value="1"/>
</dbReference>
<feature type="domain" description="DUF7848" evidence="2">
    <location>
        <begin position="1"/>
        <end position="80"/>
    </location>
</feature>
<proteinExistence type="predicted"/>
<dbReference type="Proteomes" id="UP000219072">
    <property type="component" value="Unassembled WGS sequence"/>
</dbReference>
<accession>A0A286DZD7</accession>
<keyword evidence="1" id="KW-0812">Transmembrane</keyword>
<name>A0A286DZD7_9ACTN</name>
<protein>
    <recommendedName>
        <fullName evidence="2">DUF7848 domain-containing protein</fullName>
    </recommendedName>
</protein>
<dbReference type="InterPro" id="IPR057170">
    <property type="entry name" value="DUF7848"/>
</dbReference>
<dbReference type="EMBL" id="OCNE01000014">
    <property type="protein sequence ID" value="SOD64028.1"/>
    <property type="molecule type" value="Genomic_DNA"/>
</dbReference>
<keyword evidence="4" id="KW-1185">Reference proteome</keyword>
<reference evidence="3 4" key="1">
    <citation type="submission" date="2017-09" db="EMBL/GenBank/DDBJ databases">
        <authorList>
            <person name="Ehlers B."/>
            <person name="Leendertz F.H."/>
        </authorList>
    </citation>
    <scope>NUCLEOTIDE SEQUENCE [LARGE SCALE GENOMIC DNA]</scope>
    <source>
        <strain evidence="3 4">CGMCC 4.7095</strain>
    </source>
</reference>
<evidence type="ECO:0000313" key="3">
    <source>
        <dbReference type="EMBL" id="SOD64028.1"/>
    </source>
</evidence>
<gene>
    <name evidence="3" type="ORF">SAMN06297387_1147</name>
</gene>
<sequence>MSDGPAIVLAADWVLTEERGTGAPEAIYGVDCMTCEARSPLFDDDHLPVAVWAIQHTQQEPTHTLFLSRVEKHWRVLRRPEPEPATGNDRRSERIWGPVFVGLMCLLTAAAGFLPALGRT</sequence>
<evidence type="ECO:0000313" key="4">
    <source>
        <dbReference type="Proteomes" id="UP000219072"/>
    </source>
</evidence>
<keyword evidence="1" id="KW-0472">Membrane</keyword>
<feature type="transmembrane region" description="Helical" evidence="1">
    <location>
        <begin position="95"/>
        <end position="117"/>
    </location>
</feature>
<dbReference type="OrthoDB" id="4238300at2"/>
<evidence type="ECO:0000259" key="2">
    <source>
        <dbReference type="Pfam" id="PF25232"/>
    </source>
</evidence>
<evidence type="ECO:0000256" key="1">
    <source>
        <dbReference type="SAM" id="Phobius"/>
    </source>
</evidence>
<dbReference type="RefSeq" id="WP_097232484.1">
    <property type="nucleotide sequence ID" value="NZ_OCNE01000014.1"/>
</dbReference>
<dbReference type="AlphaFoldDB" id="A0A286DZD7"/>
<organism evidence="3 4">
    <name type="scientific">Streptomyces zhaozhouensis</name>
    <dbReference type="NCBI Taxonomy" id="1300267"/>
    <lineage>
        <taxon>Bacteria</taxon>
        <taxon>Bacillati</taxon>
        <taxon>Actinomycetota</taxon>
        <taxon>Actinomycetes</taxon>
        <taxon>Kitasatosporales</taxon>
        <taxon>Streptomycetaceae</taxon>
        <taxon>Streptomyces</taxon>
    </lineage>
</organism>
<keyword evidence="1" id="KW-1133">Transmembrane helix</keyword>